<evidence type="ECO:0000313" key="1">
    <source>
        <dbReference type="EMBL" id="SJL16452.1"/>
    </source>
</evidence>
<organism evidence="1 2">
    <name type="scientific">Armillaria ostoyae</name>
    <name type="common">Armillaria root rot fungus</name>
    <dbReference type="NCBI Taxonomy" id="47428"/>
    <lineage>
        <taxon>Eukaryota</taxon>
        <taxon>Fungi</taxon>
        <taxon>Dikarya</taxon>
        <taxon>Basidiomycota</taxon>
        <taxon>Agaricomycotina</taxon>
        <taxon>Agaricomycetes</taxon>
        <taxon>Agaricomycetidae</taxon>
        <taxon>Agaricales</taxon>
        <taxon>Marasmiineae</taxon>
        <taxon>Physalacriaceae</taxon>
        <taxon>Armillaria</taxon>
    </lineage>
</organism>
<dbReference type="OrthoDB" id="3106857at2759"/>
<evidence type="ECO:0000313" key="2">
    <source>
        <dbReference type="Proteomes" id="UP000219338"/>
    </source>
</evidence>
<accession>A0A284S622</accession>
<dbReference type="Proteomes" id="UP000219338">
    <property type="component" value="Unassembled WGS sequence"/>
</dbReference>
<reference evidence="2" key="1">
    <citation type="journal article" date="2017" name="Nat. Ecol. Evol.">
        <title>Genome expansion and lineage-specific genetic innovations in the forest pathogenic fungi Armillaria.</title>
        <authorList>
            <person name="Sipos G."/>
            <person name="Prasanna A.N."/>
            <person name="Walter M.C."/>
            <person name="O'Connor E."/>
            <person name="Balint B."/>
            <person name="Krizsan K."/>
            <person name="Kiss B."/>
            <person name="Hess J."/>
            <person name="Varga T."/>
            <person name="Slot J."/>
            <person name="Riley R."/>
            <person name="Boka B."/>
            <person name="Rigling D."/>
            <person name="Barry K."/>
            <person name="Lee J."/>
            <person name="Mihaltcheva S."/>
            <person name="LaButti K."/>
            <person name="Lipzen A."/>
            <person name="Waldron R."/>
            <person name="Moloney N.M."/>
            <person name="Sperisen C."/>
            <person name="Kredics L."/>
            <person name="Vagvoelgyi C."/>
            <person name="Patrignani A."/>
            <person name="Fitzpatrick D."/>
            <person name="Nagy I."/>
            <person name="Doyle S."/>
            <person name="Anderson J.B."/>
            <person name="Grigoriev I.V."/>
            <person name="Gueldener U."/>
            <person name="Muensterkoetter M."/>
            <person name="Nagy L.G."/>
        </authorList>
    </citation>
    <scope>NUCLEOTIDE SEQUENCE [LARGE SCALE GENOMIC DNA]</scope>
    <source>
        <strain evidence="2">C18/9</strain>
    </source>
</reference>
<protein>
    <submittedName>
        <fullName evidence="1">Uncharacterized protein</fullName>
    </submittedName>
</protein>
<name>A0A284S622_ARMOS</name>
<gene>
    <name evidence="1" type="ORF">ARMOST_19976</name>
</gene>
<dbReference type="AlphaFoldDB" id="A0A284S622"/>
<dbReference type="EMBL" id="FUEG01000035">
    <property type="protein sequence ID" value="SJL16452.1"/>
    <property type="molecule type" value="Genomic_DNA"/>
</dbReference>
<proteinExistence type="predicted"/>
<keyword evidence="2" id="KW-1185">Reference proteome</keyword>
<sequence length="124" mass="14186">MSSTKRIEQLQGVPTVTLQFAFMTRSRPGQFTFGIAADEIRRPTVQRNESGLSVVQEQRREISSSIAFLFLQQFMGHHHKILAYSPFDNDVYFKAEPRLAFTNLYHEQGVKSVAPAHKGEMKNK</sequence>